<dbReference type="PANTHER" id="PTHR30290:SF10">
    <property type="entry name" value="PERIPLASMIC OLIGOPEPTIDE-BINDING PROTEIN-RELATED"/>
    <property type="match status" value="1"/>
</dbReference>
<evidence type="ECO:0000259" key="6">
    <source>
        <dbReference type="Pfam" id="PF00496"/>
    </source>
</evidence>
<comment type="subcellular location">
    <subcellularLocation>
        <location evidence="1">Cell envelope</location>
    </subcellularLocation>
</comment>
<feature type="signal peptide" evidence="5">
    <location>
        <begin position="1"/>
        <end position="21"/>
    </location>
</feature>
<dbReference type="PROSITE" id="PS51257">
    <property type="entry name" value="PROKAR_LIPOPROTEIN"/>
    <property type="match status" value="1"/>
</dbReference>
<dbReference type="PANTHER" id="PTHR30290">
    <property type="entry name" value="PERIPLASMIC BINDING COMPONENT OF ABC TRANSPORTER"/>
    <property type="match status" value="1"/>
</dbReference>
<keyword evidence="3" id="KW-0813">Transport</keyword>
<evidence type="ECO:0000256" key="2">
    <source>
        <dbReference type="ARBA" id="ARBA00005695"/>
    </source>
</evidence>
<dbReference type="GO" id="GO:1904680">
    <property type="term" value="F:peptide transmembrane transporter activity"/>
    <property type="evidence" value="ECO:0007669"/>
    <property type="project" value="TreeGrafter"/>
</dbReference>
<dbReference type="Pfam" id="PF00496">
    <property type="entry name" value="SBP_bac_5"/>
    <property type="match status" value="1"/>
</dbReference>
<dbReference type="AlphaFoldDB" id="A0A239N303"/>
<accession>A0A239N303</accession>
<keyword evidence="4 5" id="KW-0732">Signal</keyword>
<dbReference type="InterPro" id="IPR039424">
    <property type="entry name" value="SBP_5"/>
</dbReference>
<feature type="chain" id="PRO_5038917037" evidence="5">
    <location>
        <begin position="22"/>
        <end position="534"/>
    </location>
</feature>
<dbReference type="SUPFAM" id="SSF53850">
    <property type="entry name" value="Periplasmic binding protein-like II"/>
    <property type="match status" value="1"/>
</dbReference>
<evidence type="ECO:0000313" key="8">
    <source>
        <dbReference type="Proteomes" id="UP000198327"/>
    </source>
</evidence>
<evidence type="ECO:0000256" key="3">
    <source>
        <dbReference type="ARBA" id="ARBA00022448"/>
    </source>
</evidence>
<dbReference type="OrthoDB" id="9796817at2"/>
<reference evidence="8" key="1">
    <citation type="submission" date="2017-06" db="EMBL/GenBank/DDBJ databases">
        <authorList>
            <person name="Varghese N."/>
            <person name="Submissions S."/>
        </authorList>
    </citation>
    <scope>NUCLEOTIDE SEQUENCE [LARGE SCALE GENOMIC DNA]</scope>
    <source>
        <strain evidence="8">JCM 23211</strain>
    </source>
</reference>
<evidence type="ECO:0000256" key="1">
    <source>
        <dbReference type="ARBA" id="ARBA00004196"/>
    </source>
</evidence>
<organism evidence="7 8">
    <name type="scientific">Rhodococcoides kyotonense</name>
    <dbReference type="NCBI Taxonomy" id="398843"/>
    <lineage>
        <taxon>Bacteria</taxon>
        <taxon>Bacillati</taxon>
        <taxon>Actinomycetota</taxon>
        <taxon>Actinomycetes</taxon>
        <taxon>Mycobacteriales</taxon>
        <taxon>Nocardiaceae</taxon>
        <taxon>Rhodococcoides</taxon>
    </lineage>
</organism>
<evidence type="ECO:0000256" key="5">
    <source>
        <dbReference type="SAM" id="SignalP"/>
    </source>
</evidence>
<dbReference type="EMBL" id="FZOW01000027">
    <property type="protein sequence ID" value="SNT48549.1"/>
    <property type="molecule type" value="Genomic_DNA"/>
</dbReference>
<proteinExistence type="inferred from homology"/>
<dbReference type="Proteomes" id="UP000198327">
    <property type="component" value="Unassembled WGS sequence"/>
</dbReference>
<sequence length="534" mass="57588">MKLAKLIGACAVASLALTACGTGGIDAAAFDWPEEGQPGGGGNVTIVSNTELSSLEPGEAGTAGQAFPVLKNVVQSLLTRNTETNEVEPLLATEWESVDPLHWTFTLRNDVTWHDGTPFDAENAARALTYVWDKSIPYAGNFVGDPVAFSAIDQYTLGIELTTPDPLVPAKMTMMPLASPTQIQNAPQTLSTTLIGTGPYKFVSYEPRAKLELELNPDYFDLHPGMFDTVSWIFRAENQVRAQLVQAGEADIAMDVTGEQCQASVSATARCIENTRNGFRFLRPDFYNQTVLSDPRIRQAVAHAVDRSGITSAFIASSGVPVDNPGPEGMVGYSEDVATYEYDVDKAKQLVADAKADGINTDLPLTIKYRTGFFPNIDDIAQSVATNLNAAGLNAKVEALPDAEGLAQYRQNFEANSIENIAPDRGWIFLATTSNDLYDFSQLGDTLLSCDGKFSVYCNPDFQAKYDAASAQQGEARQDEFASLWDAQYAADAPIVPIAAPTDSWVVSNRVSVEFRSDLFIPLTEARGAQAGPS</sequence>
<comment type="similarity">
    <text evidence="2">Belongs to the bacterial solute-binding protein 5 family.</text>
</comment>
<dbReference type="InterPro" id="IPR030678">
    <property type="entry name" value="Peptide/Ni-bd"/>
</dbReference>
<dbReference type="RefSeq" id="WP_089252211.1">
    <property type="nucleotide sequence ID" value="NZ_FZOW01000027.1"/>
</dbReference>
<dbReference type="GO" id="GO:0015833">
    <property type="term" value="P:peptide transport"/>
    <property type="evidence" value="ECO:0007669"/>
    <property type="project" value="TreeGrafter"/>
</dbReference>
<dbReference type="GO" id="GO:0043190">
    <property type="term" value="C:ATP-binding cassette (ABC) transporter complex"/>
    <property type="evidence" value="ECO:0007669"/>
    <property type="project" value="InterPro"/>
</dbReference>
<dbReference type="GO" id="GO:0030313">
    <property type="term" value="C:cell envelope"/>
    <property type="evidence" value="ECO:0007669"/>
    <property type="project" value="UniProtKB-SubCell"/>
</dbReference>
<gene>
    <name evidence="7" type="ORF">SAMN05421642_1279</name>
</gene>
<protein>
    <submittedName>
        <fullName evidence="7">Peptide/nickel transport system substrate-binding protein</fullName>
    </submittedName>
</protein>
<dbReference type="GO" id="GO:0042597">
    <property type="term" value="C:periplasmic space"/>
    <property type="evidence" value="ECO:0007669"/>
    <property type="project" value="UniProtKB-ARBA"/>
</dbReference>
<name>A0A239N303_9NOCA</name>
<feature type="domain" description="Solute-binding protein family 5" evidence="6">
    <location>
        <begin position="86"/>
        <end position="412"/>
    </location>
</feature>
<evidence type="ECO:0000313" key="7">
    <source>
        <dbReference type="EMBL" id="SNT48549.1"/>
    </source>
</evidence>
<dbReference type="InterPro" id="IPR000914">
    <property type="entry name" value="SBP_5_dom"/>
</dbReference>
<keyword evidence="8" id="KW-1185">Reference proteome</keyword>
<dbReference type="Gene3D" id="3.40.190.10">
    <property type="entry name" value="Periplasmic binding protein-like II"/>
    <property type="match status" value="1"/>
</dbReference>
<dbReference type="PIRSF" id="PIRSF002741">
    <property type="entry name" value="MppA"/>
    <property type="match status" value="1"/>
</dbReference>
<dbReference type="Gene3D" id="3.10.105.10">
    <property type="entry name" value="Dipeptide-binding Protein, Domain 3"/>
    <property type="match status" value="1"/>
</dbReference>
<evidence type="ECO:0000256" key="4">
    <source>
        <dbReference type="ARBA" id="ARBA00022729"/>
    </source>
</evidence>